<dbReference type="CDD" id="cd00096">
    <property type="entry name" value="Ig"/>
    <property type="match status" value="1"/>
</dbReference>
<dbReference type="Gene3D" id="2.60.40.10">
    <property type="entry name" value="Immunoglobulins"/>
    <property type="match status" value="4"/>
</dbReference>
<dbReference type="KEGG" id="cvn:111121713"/>
<evidence type="ECO:0000256" key="7">
    <source>
        <dbReference type="SAM" id="Phobius"/>
    </source>
</evidence>
<reference evidence="12" key="2">
    <citation type="submission" date="2025-08" db="UniProtKB">
        <authorList>
            <consortium name="RefSeq"/>
        </authorList>
    </citation>
    <scope>IDENTIFICATION</scope>
    <source>
        <tissue evidence="12">Whole sample</tissue>
    </source>
</reference>
<dbReference type="SMART" id="SM00060">
    <property type="entry name" value="FN3"/>
    <property type="match status" value="1"/>
</dbReference>
<evidence type="ECO:0000313" key="12">
    <source>
        <dbReference type="RefSeq" id="XP_022318802.1"/>
    </source>
</evidence>
<dbReference type="PANTHER" id="PTHR11640:SF31">
    <property type="entry name" value="IRREGULAR CHIASM C-ROUGHEST PROTEIN-RELATED"/>
    <property type="match status" value="1"/>
</dbReference>
<evidence type="ECO:0000259" key="9">
    <source>
        <dbReference type="PROSITE" id="PS50835"/>
    </source>
</evidence>
<dbReference type="InterPro" id="IPR051275">
    <property type="entry name" value="Cell_adhesion_signaling"/>
</dbReference>
<dbReference type="GO" id="GO:0098609">
    <property type="term" value="P:cell-cell adhesion"/>
    <property type="evidence" value="ECO:0007669"/>
    <property type="project" value="TreeGrafter"/>
</dbReference>
<reference evidence="11" key="1">
    <citation type="submission" date="2024-06" db="UniProtKB">
        <authorList>
            <consortium name="RefSeq"/>
        </authorList>
    </citation>
    <scope>NUCLEOTIDE SEQUENCE [LARGE SCALE GENOMIC DNA]</scope>
</reference>
<name>A0A8B8CSI8_CRAVI</name>
<feature type="domain" description="Ig-like" evidence="9">
    <location>
        <begin position="231"/>
        <end position="314"/>
    </location>
</feature>
<dbReference type="PROSITE" id="PS50853">
    <property type="entry name" value="FN3"/>
    <property type="match status" value="1"/>
</dbReference>
<feature type="transmembrane region" description="Helical" evidence="7">
    <location>
        <begin position="609"/>
        <end position="632"/>
    </location>
</feature>
<feature type="region of interest" description="Disordered" evidence="6">
    <location>
        <begin position="737"/>
        <end position="776"/>
    </location>
</feature>
<evidence type="ECO:0000256" key="5">
    <source>
        <dbReference type="ARBA" id="ARBA00023319"/>
    </source>
</evidence>
<keyword evidence="7" id="KW-0812">Transmembrane</keyword>
<dbReference type="PANTHER" id="PTHR11640">
    <property type="entry name" value="NEPHRIN"/>
    <property type="match status" value="1"/>
</dbReference>
<feature type="chain" id="PRO_5034098431" evidence="8">
    <location>
        <begin position="24"/>
        <end position="776"/>
    </location>
</feature>
<evidence type="ECO:0000256" key="8">
    <source>
        <dbReference type="SAM" id="SignalP"/>
    </source>
</evidence>
<feature type="compositionally biased region" description="Polar residues" evidence="6">
    <location>
        <begin position="764"/>
        <end position="776"/>
    </location>
</feature>
<evidence type="ECO:0000256" key="4">
    <source>
        <dbReference type="ARBA" id="ARBA00023180"/>
    </source>
</evidence>
<dbReference type="GO" id="GO:0005911">
    <property type="term" value="C:cell-cell junction"/>
    <property type="evidence" value="ECO:0007669"/>
    <property type="project" value="TreeGrafter"/>
</dbReference>
<dbReference type="InterPro" id="IPR036179">
    <property type="entry name" value="Ig-like_dom_sf"/>
</dbReference>
<dbReference type="InterPro" id="IPR007110">
    <property type="entry name" value="Ig-like_dom"/>
</dbReference>
<dbReference type="GO" id="GO:0050839">
    <property type="term" value="F:cell adhesion molecule binding"/>
    <property type="evidence" value="ECO:0007669"/>
    <property type="project" value="TreeGrafter"/>
</dbReference>
<dbReference type="InterPro" id="IPR003961">
    <property type="entry name" value="FN3_dom"/>
</dbReference>
<evidence type="ECO:0000256" key="1">
    <source>
        <dbReference type="ARBA" id="ARBA00004479"/>
    </source>
</evidence>
<dbReference type="OrthoDB" id="6161934at2759"/>
<dbReference type="InterPro" id="IPR003599">
    <property type="entry name" value="Ig_sub"/>
</dbReference>
<organism evidence="11 12">
    <name type="scientific">Crassostrea virginica</name>
    <name type="common">Eastern oyster</name>
    <dbReference type="NCBI Taxonomy" id="6565"/>
    <lineage>
        <taxon>Eukaryota</taxon>
        <taxon>Metazoa</taxon>
        <taxon>Spiralia</taxon>
        <taxon>Lophotrochozoa</taxon>
        <taxon>Mollusca</taxon>
        <taxon>Bivalvia</taxon>
        <taxon>Autobranchia</taxon>
        <taxon>Pteriomorphia</taxon>
        <taxon>Ostreida</taxon>
        <taxon>Ostreoidea</taxon>
        <taxon>Ostreidae</taxon>
        <taxon>Crassostrea</taxon>
    </lineage>
</organism>
<dbReference type="GO" id="GO:0005886">
    <property type="term" value="C:plasma membrane"/>
    <property type="evidence" value="ECO:0007669"/>
    <property type="project" value="TreeGrafter"/>
</dbReference>
<dbReference type="SUPFAM" id="SSF49265">
    <property type="entry name" value="Fibronectin type III"/>
    <property type="match status" value="1"/>
</dbReference>
<dbReference type="SUPFAM" id="SSF48726">
    <property type="entry name" value="Immunoglobulin"/>
    <property type="match status" value="3"/>
</dbReference>
<dbReference type="AlphaFoldDB" id="A0A8B8CSI8"/>
<dbReference type="GeneID" id="111121713"/>
<feature type="signal peptide" evidence="8">
    <location>
        <begin position="1"/>
        <end position="23"/>
    </location>
</feature>
<feature type="domain" description="Ig-like" evidence="9">
    <location>
        <begin position="145"/>
        <end position="226"/>
    </location>
</feature>
<keyword evidence="7" id="KW-1133">Transmembrane helix</keyword>
<dbReference type="SMART" id="SM00409">
    <property type="entry name" value="IG"/>
    <property type="match status" value="3"/>
</dbReference>
<keyword evidence="5" id="KW-0393">Immunoglobulin domain</keyword>
<keyword evidence="4" id="KW-0325">Glycoprotein</keyword>
<evidence type="ECO:0000256" key="3">
    <source>
        <dbReference type="ARBA" id="ARBA00023157"/>
    </source>
</evidence>
<evidence type="ECO:0000259" key="10">
    <source>
        <dbReference type="PROSITE" id="PS50853"/>
    </source>
</evidence>
<evidence type="ECO:0000256" key="2">
    <source>
        <dbReference type="ARBA" id="ARBA00023136"/>
    </source>
</evidence>
<keyword evidence="11" id="KW-1185">Reference proteome</keyword>
<keyword evidence="2 7" id="KW-0472">Membrane</keyword>
<dbReference type="Pfam" id="PF13927">
    <property type="entry name" value="Ig_3"/>
    <property type="match status" value="1"/>
</dbReference>
<evidence type="ECO:0000313" key="11">
    <source>
        <dbReference type="Proteomes" id="UP000694844"/>
    </source>
</evidence>
<evidence type="ECO:0000256" key="6">
    <source>
        <dbReference type="SAM" id="MobiDB-lite"/>
    </source>
</evidence>
<protein>
    <submittedName>
        <fullName evidence="12">Contactin-6-like isoform X1</fullName>
    </submittedName>
</protein>
<sequence>MFCVKLHTIMMMAFSSLIPSVDGQHFFNLTGSTEFAVLGKDFTWTCETFIPPGQDVSAVLFFRNNNTSGYVGFINESCASDKLVPWYTYNCTSESTYTLTIPAEKMTSDEEGSVWQCQHVADGRFKSTQVTLKIGVSVYNVSLFPSDDPLIIREGTHQVIKCEVNGNATPTPTKTWYLGSTDITNTAGNNTSFINITGRRENNKKTIQCRATNINEEPKNASTTLMVEFPPSVMPFTQQTIVEGRDLSVTCQATPGNPSSTTFFWTKVDNSGFRQNGYRVYLPNMNRTSSGTYRCTAENTYYNGRKGNHSQDIFVDILYKPAIKINPLMVVNETDTIVMTGKIDSNPLANISWYDGERLLKTRTSTHTAILVLQNVSCLDTKNYTLVVSNVLQENVTAIVELIVNCKPIPLHYNNISLGVTDTSGIEFSTTVIAYPRPQFVLKYENGTTNSKLNGTLIINRVNNFTFNFYQTLVKNSDFGTYHLLISNQLGQTIVFVNIIPQKRPDRPRNVKGTCEITSARVQWVSSFNGGDPQTFTAFAYIGQQEASRSEAISDVGEDIIHETVILNLEPSKQYVFNVSAQNKFGISSSKSTSCTTAQVVTDDYGIRVAAGVGGSIALILIIIIILLLCLFNRRYAFASNIRKQIERRIRKGTDNNSSHYVTTEEHNTDDREFYDQLTRTTGLDQYELFHRNENQESHVTYQNVENRDDPSYQVTATTSIAVNLDQGSNVLYQNVEARNKSENRDTETKTTGSSKQLEKPNEDNSSGYANVSFVQ</sequence>
<comment type="subcellular location">
    <subcellularLocation>
        <location evidence="1">Membrane</location>
        <topology evidence="1">Single-pass type I membrane protein</topology>
    </subcellularLocation>
</comment>
<dbReference type="PROSITE" id="PS50835">
    <property type="entry name" value="IG_LIKE"/>
    <property type="match status" value="2"/>
</dbReference>
<dbReference type="InterPro" id="IPR036116">
    <property type="entry name" value="FN3_sf"/>
</dbReference>
<feature type="domain" description="Fibronectin type-III" evidence="10">
    <location>
        <begin position="504"/>
        <end position="604"/>
    </location>
</feature>
<gene>
    <name evidence="12" type="primary">LOC111121713</name>
</gene>
<dbReference type="InterPro" id="IPR013783">
    <property type="entry name" value="Ig-like_fold"/>
</dbReference>
<dbReference type="RefSeq" id="XP_022318802.1">
    <property type="nucleotide sequence ID" value="XM_022463094.1"/>
</dbReference>
<accession>A0A8B8CSI8</accession>
<keyword evidence="8" id="KW-0732">Signal</keyword>
<feature type="compositionally biased region" description="Basic and acidic residues" evidence="6">
    <location>
        <begin position="738"/>
        <end position="749"/>
    </location>
</feature>
<keyword evidence="3" id="KW-1015">Disulfide bond</keyword>
<dbReference type="CDD" id="cd00063">
    <property type="entry name" value="FN3"/>
    <property type="match status" value="1"/>
</dbReference>
<dbReference type="Proteomes" id="UP000694844">
    <property type="component" value="Chromosome 1"/>
</dbReference>
<proteinExistence type="predicted"/>